<sequence>MESRTKKMIPSEGTNGFEDRLSDLPDHLIVHILSFMPTLDAVRTMLLRRFGNLWTLVPTLSFDLEEYDEVIWPDKEDKPVDEVFSSFARFIRNVLMLHKRPTIDRFRLFISSFTDPKLKDDVQMWLRFAIDRQVKDLNFFLECDDLVLPHCIFMSQSLARLTLFGSIIEHQPRFHMGSLRELLLGDAVGSGQVYNQLILGYPSLQKLDISITNLVLPHCIFMSQSLIKLTLYECMLEHQPHVHMGTLRELSLVNVEGSGQVYNQLILGCPSLQELNIHIINFSHVLNITSPSSFLVDAIGVSSLQVVNVKGLPYYSLPSVEAFLRQIRNVEVVTMSVDAFEVLCSGTEIEFPQTRWKRLVLRSSQYDNRRVQVILGLVKSSVKLEELIIYNHFSSDEIAYGGLESSTTGTYLMTLLKKVTIHGCGGFSKAQLQLVEIVLQNAVLLEQLVITGMNQLKSVDELNFVEQVSKFRRASAKATVIFD</sequence>
<name>A0AAW1NHW2_SAPOF</name>
<dbReference type="InterPro" id="IPR032675">
    <property type="entry name" value="LRR_dom_sf"/>
</dbReference>
<dbReference type="Pfam" id="PF00646">
    <property type="entry name" value="F-box"/>
    <property type="match status" value="1"/>
</dbReference>
<dbReference type="AlphaFoldDB" id="A0AAW1NHW2"/>
<dbReference type="EMBL" id="JBDFQZ010000001">
    <property type="protein sequence ID" value="KAK9757589.1"/>
    <property type="molecule type" value="Genomic_DNA"/>
</dbReference>
<comment type="caution">
    <text evidence="2">The sequence shown here is derived from an EMBL/GenBank/DDBJ whole genome shotgun (WGS) entry which is preliminary data.</text>
</comment>
<organism evidence="2 3">
    <name type="scientific">Saponaria officinalis</name>
    <name type="common">Common soapwort</name>
    <name type="synonym">Lychnis saponaria</name>
    <dbReference type="NCBI Taxonomy" id="3572"/>
    <lineage>
        <taxon>Eukaryota</taxon>
        <taxon>Viridiplantae</taxon>
        <taxon>Streptophyta</taxon>
        <taxon>Embryophyta</taxon>
        <taxon>Tracheophyta</taxon>
        <taxon>Spermatophyta</taxon>
        <taxon>Magnoliopsida</taxon>
        <taxon>eudicotyledons</taxon>
        <taxon>Gunneridae</taxon>
        <taxon>Pentapetalae</taxon>
        <taxon>Caryophyllales</taxon>
        <taxon>Caryophyllaceae</taxon>
        <taxon>Caryophylleae</taxon>
        <taxon>Saponaria</taxon>
    </lineage>
</organism>
<evidence type="ECO:0000313" key="2">
    <source>
        <dbReference type="EMBL" id="KAK9757589.1"/>
    </source>
</evidence>
<dbReference type="PANTHER" id="PTHR31900:SF31">
    <property type="entry name" value="F-BOX_LRR-REPEAT PROTEIN 13-LIKE"/>
    <property type="match status" value="1"/>
</dbReference>
<evidence type="ECO:0000313" key="3">
    <source>
        <dbReference type="Proteomes" id="UP001443914"/>
    </source>
</evidence>
<dbReference type="SMART" id="SM00579">
    <property type="entry name" value="FBD"/>
    <property type="match status" value="1"/>
</dbReference>
<dbReference type="InterPro" id="IPR006566">
    <property type="entry name" value="FBD"/>
</dbReference>
<dbReference type="InterPro" id="IPR050232">
    <property type="entry name" value="FBL13/AtMIF1-like"/>
</dbReference>
<dbReference type="SUPFAM" id="SSF52058">
    <property type="entry name" value="L domain-like"/>
    <property type="match status" value="1"/>
</dbReference>
<dbReference type="SUPFAM" id="SSF81383">
    <property type="entry name" value="F-box domain"/>
    <property type="match status" value="1"/>
</dbReference>
<dbReference type="InterPro" id="IPR055411">
    <property type="entry name" value="LRR_FXL15/At3g58940/PEG3-like"/>
</dbReference>
<accession>A0AAW1NHW2</accession>
<evidence type="ECO:0000259" key="1">
    <source>
        <dbReference type="SMART" id="SM00579"/>
    </source>
</evidence>
<keyword evidence="3" id="KW-1185">Reference proteome</keyword>
<dbReference type="PANTHER" id="PTHR31900">
    <property type="entry name" value="F-BOX/RNI SUPERFAMILY PROTEIN-RELATED"/>
    <property type="match status" value="1"/>
</dbReference>
<dbReference type="Gene3D" id="3.80.10.10">
    <property type="entry name" value="Ribonuclease Inhibitor"/>
    <property type="match status" value="1"/>
</dbReference>
<dbReference type="Proteomes" id="UP001443914">
    <property type="component" value="Unassembled WGS sequence"/>
</dbReference>
<reference evidence="2" key="1">
    <citation type="submission" date="2024-03" db="EMBL/GenBank/DDBJ databases">
        <title>WGS assembly of Saponaria officinalis var. Norfolk2.</title>
        <authorList>
            <person name="Jenkins J."/>
            <person name="Shu S."/>
            <person name="Grimwood J."/>
            <person name="Barry K."/>
            <person name="Goodstein D."/>
            <person name="Schmutz J."/>
            <person name="Leebens-Mack J."/>
            <person name="Osbourn A."/>
        </authorList>
    </citation>
    <scope>NUCLEOTIDE SEQUENCE [LARGE SCALE GENOMIC DNA]</scope>
    <source>
        <strain evidence="2">JIC</strain>
    </source>
</reference>
<protein>
    <recommendedName>
        <fullName evidence="1">FBD domain-containing protein</fullName>
    </recommendedName>
</protein>
<dbReference type="InterPro" id="IPR001810">
    <property type="entry name" value="F-box_dom"/>
</dbReference>
<feature type="domain" description="FBD" evidence="1">
    <location>
        <begin position="410"/>
        <end position="483"/>
    </location>
</feature>
<dbReference type="InterPro" id="IPR036047">
    <property type="entry name" value="F-box-like_dom_sf"/>
</dbReference>
<gene>
    <name evidence="2" type="ORF">RND81_01G172600</name>
</gene>
<proteinExistence type="predicted"/>
<dbReference type="Pfam" id="PF24758">
    <property type="entry name" value="LRR_At5g56370"/>
    <property type="match status" value="1"/>
</dbReference>